<dbReference type="Pfam" id="PF13041">
    <property type="entry name" value="PPR_2"/>
    <property type="match status" value="3"/>
</dbReference>
<evidence type="ECO:0000256" key="4">
    <source>
        <dbReference type="SAM" id="Phobius"/>
    </source>
</evidence>
<dbReference type="InterPro" id="IPR011990">
    <property type="entry name" value="TPR-like_helical_dom_sf"/>
</dbReference>
<evidence type="ECO:0000313" key="5">
    <source>
        <dbReference type="EMBL" id="KGN64971.1"/>
    </source>
</evidence>
<dbReference type="Pfam" id="PF01535">
    <property type="entry name" value="PPR"/>
    <property type="match status" value="1"/>
</dbReference>
<dbReference type="eggNOG" id="KOG4197">
    <property type="taxonomic scope" value="Eukaryota"/>
</dbReference>
<feature type="transmembrane region" description="Helical" evidence="4">
    <location>
        <begin position="227"/>
        <end position="249"/>
    </location>
</feature>
<sequence>MSSIPSHTATPSQLQLPPFTPSSIPLSNPTKLNFPRSPNSPHRNISSKFNPNSVDPIVLWTSSLARYCRNGQLSEAAAEFTRMRLAGVEPNHITFITLLSACADFPSESFFFASSLHGYACKYGLDTGHVMVGTALIDMYSKCAQLGHARKVFYNLGVKNSVSWNTMLNGFMRNGEIELAIQLFDEMPTRDAISWTALINGLLKHGYSEQALECFHQMQRSGVAADYVSIIAVLAACADLGALTLGLWVHRFVMPQEFKDNIKISNSLIDMYSRCGCIEFARQVFVKMAKRTLVSWNSIIVGFAVNGFADESLEFFYAMQKEGFKPDGVSYTGALTACSHAGLVNKGLELFDNMKSVHKITPRIEHYGCIVDLYGRAGRLEDALNMIEEMPMKPNEVVLGSLLAACRTHGDVNLAERLMKHLFKLDPEGDAYYVLLSNIYAAIGKWDGANNVRRTMKARGVQKKPGYSSVEIDGKVHEFVAGDNYHADADNIYSMLDLLCHELKVCGYVPGSDTILNTKESNKDD</sequence>
<dbReference type="OMA" id="VDGYMRN"/>
<accession>A0A0A0LYD6</accession>
<reference evidence="5 6" key="4">
    <citation type="journal article" date="2011" name="BMC Genomics">
        <title>RNA-Seq improves annotation of protein-coding genes in the cucumber genome.</title>
        <authorList>
            <person name="Li Z."/>
            <person name="Zhang Z."/>
            <person name="Yan P."/>
            <person name="Huang S."/>
            <person name="Fei Z."/>
            <person name="Lin K."/>
        </authorList>
    </citation>
    <scope>NUCLEOTIDE SEQUENCE [LARGE SCALE GENOMIC DNA]</scope>
    <source>
        <strain evidence="6">cv. 9930</strain>
    </source>
</reference>
<dbReference type="InterPro" id="IPR002885">
    <property type="entry name" value="PPR_rpt"/>
</dbReference>
<dbReference type="Pfam" id="PF20431">
    <property type="entry name" value="E_motif"/>
    <property type="match status" value="1"/>
</dbReference>
<dbReference type="PANTHER" id="PTHR47926">
    <property type="entry name" value="PENTATRICOPEPTIDE REPEAT-CONTAINING PROTEIN"/>
    <property type="match status" value="1"/>
</dbReference>
<name>A0A0A0LYD6_CUCSA</name>
<reference evidence="5 6" key="3">
    <citation type="journal article" date="2010" name="BMC Genomics">
        <title>Transcriptome sequencing and comparative analysis of cucumber flowers with different sex types.</title>
        <authorList>
            <person name="Guo S."/>
            <person name="Zheng Y."/>
            <person name="Joung J.G."/>
            <person name="Liu S."/>
            <person name="Zhang Z."/>
            <person name="Crasta O.R."/>
            <person name="Sobral B.W."/>
            <person name="Xu Y."/>
            <person name="Huang S."/>
            <person name="Fei Z."/>
        </authorList>
    </citation>
    <scope>NUCLEOTIDE SEQUENCE [LARGE SCALE GENOMIC DNA]</scope>
    <source>
        <strain evidence="6">cv. 9930</strain>
    </source>
</reference>
<keyword evidence="4" id="KW-1133">Transmembrane helix</keyword>
<feature type="repeat" description="PPR" evidence="2">
    <location>
        <begin position="56"/>
        <end position="90"/>
    </location>
</feature>
<keyword evidence="1" id="KW-0677">Repeat</keyword>
<dbReference type="Pfam" id="PF13812">
    <property type="entry name" value="PPR_3"/>
    <property type="match status" value="1"/>
</dbReference>
<feature type="repeat" description="PPR" evidence="2">
    <location>
        <begin position="191"/>
        <end position="225"/>
    </location>
</feature>
<feature type="repeat" description="PPR" evidence="2">
    <location>
        <begin position="292"/>
        <end position="326"/>
    </location>
</feature>
<keyword evidence="6" id="KW-1185">Reference proteome</keyword>
<dbReference type="GO" id="GO:0003723">
    <property type="term" value="F:RNA binding"/>
    <property type="evidence" value="ECO:0000318"/>
    <property type="project" value="GO_Central"/>
</dbReference>
<organism evidence="5 6">
    <name type="scientific">Cucumis sativus</name>
    <name type="common">Cucumber</name>
    <dbReference type="NCBI Taxonomy" id="3659"/>
    <lineage>
        <taxon>Eukaryota</taxon>
        <taxon>Viridiplantae</taxon>
        <taxon>Streptophyta</taxon>
        <taxon>Embryophyta</taxon>
        <taxon>Tracheophyta</taxon>
        <taxon>Spermatophyta</taxon>
        <taxon>Magnoliopsida</taxon>
        <taxon>eudicotyledons</taxon>
        <taxon>Gunneridae</taxon>
        <taxon>Pentapetalae</taxon>
        <taxon>rosids</taxon>
        <taxon>fabids</taxon>
        <taxon>Cucurbitales</taxon>
        <taxon>Cucurbitaceae</taxon>
        <taxon>Benincaseae</taxon>
        <taxon>Cucumis</taxon>
    </lineage>
</organism>
<feature type="repeat" description="PPR" evidence="2">
    <location>
        <begin position="160"/>
        <end position="190"/>
    </location>
</feature>
<dbReference type="FunFam" id="1.25.40.10:FF:000184">
    <property type="entry name" value="Pentatricopeptide repeat-containing protein, chloroplastic"/>
    <property type="match status" value="1"/>
</dbReference>
<dbReference type="Gramene" id="KGN64971">
    <property type="protein sequence ID" value="KGN64971"/>
    <property type="gene ID" value="Csa_1G169950"/>
</dbReference>
<keyword evidence="4" id="KW-0812">Transmembrane</keyword>
<dbReference type="EMBL" id="CM002922">
    <property type="protein sequence ID" value="KGN64971.1"/>
    <property type="molecule type" value="Genomic_DNA"/>
</dbReference>
<dbReference type="PANTHER" id="PTHR47926:SF510">
    <property type="entry name" value="PENTATRICOPEPTIDE REPEAT-CONTAINING PROTEIN"/>
    <property type="match status" value="1"/>
</dbReference>
<dbReference type="Proteomes" id="UP000029981">
    <property type="component" value="Chromosome 1"/>
</dbReference>
<reference evidence="5 6" key="2">
    <citation type="journal article" date="2009" name="PLoS ONE">
        <title>An integrated genetic and cytogenetic map of the cucumber genome.</title>
        <authorList>
            <person name="Ren Y."/>
            <person name="Zhang Z."/>
            <person name="Liu J."/>
            <person name="Staub J.E."/>
            <person name="Han Y."/>
            <person name="Cheng Z."/>
            <person name="Li X."/>
            <person name="Lu J."/>
            <person name="Miao H."/>
            <person name="Kang H."/>
            <person name="Xie B."/>
            <person name="Gu X."/>
            <person name="Wang X."/>
            <person name="Du Y."/>
            <person name="Jin W."/>
            <person name="Huang S."/>
        </authorList>
    </citation>
    <scope>NUCLEOTIDE SEQUENCE [LARGE SCALE GENOMIC DNA]</scope>
    <source>
        <strain evidence="6">cv. 9930</strain>
    </source>
</reference>
<evidence type="ECO:0000256" key="2">
    <source>
        <dbReference type="PROSITE-ProRule" id="PRU00708"/>
    </source>
</evidence>
<keyword evidence="4" id="KW-0472">Membrane</keyword>
<dbReference type="KEGG" id="csv:101212377"/>
<gene>
    <name evidence="5" type="ORF">Csa_1G169950</name>
</gene>
<dbReference type="SUPFAM" id="SSF48452">
    <property type="entry name" value="TPR-like"/>
    <property type="match status" value="1"/>
</dbReference>
<dbReference type="AlphaFoldDB" id="A0A0A0LYD6"/>
<dbReference type="FunFam" id="1.25.40.10:FF:000348">
    <property type="entry name" value="Pentatricopeptide repeat-containing protein chloroplastic"/>
    <property type="match status" value="1"/>
</dbReference>
<dbReference type="NCBIfam" id="TIGR00756">
    <property type="entry name" value="PPR"/>
    <property type="match status" value="4"/>
</dbReference>
<dbReference type="PROSITE" id="PS51375">
    <property type="entry name" value="PPR"/>
    <property type="match status" value="4"/>
</dbReference>
<dbReference type="OrthoDB" id="185373at2759"/>
<dbReference type="InterPro" id="IPR046848">
    <property type="entry name" value="E_motif"/>
</dbReference>
<dbReference type="GO" id="GO:0009451">
    <property type="term" value="P:RNA modification"/>
    <property type="evidence" value="ECO:0000318"/>
    <property type="project" value="GO_Central"/>
</dbReference>
<dbReference type="Gene3D" id="1.25.40.10">
    <property type="entry name" value="Tetratricopeptide repeat domain"/>
    <property type="match status" value="3"/>
</dbReference>
<evidence type="ECO:0000256" key="3">
    <source>
        <dbReference type="SAM" id="MobiDB-lite"/>
    </source>
</evidence>
<evidence type="ECO:0008006" key="7">
    <source>
        <dbReference type="Google" id="ProtNLM"/>
    </source>
</evidence>
<proteinExistence type="predicted"/>
<protein>
    <recommendedName>
        <fullName evidence="7">Pentatricopeptide repeat-containing protein</fullName>
    </recommendedName>
</protein>
<feature type="region of interest" description="Disordered" evidence="3">
    <location>
        <begin position="27"/>
        <end position="48"/>
    </location>
</feature>
<evidence type="ECO:0000256" key="1">
    <source>
        <dbReference type="ARBA" id="ARBA00022737"/>
    </source>
</evidence>
<dbReference type="InterPro" id="IPR046960">
    <property type="entry name" value="PPR_At4g14850-like_plant"/>
</dbReference>
<evidence type="ECO:0000313" key="6">
    <source>
        <dbReference type="Proteomes" id="UP000029981"/>
    </source>
</evidence>
<feature type="region of interest" description="Disordered" evidence="3">
    <location>
        <begin position="1"/>
        <end position="20"/>
    </location>
</feature>
<dbReference type="STRING" id="3659.A0A0A0LYD6"/>
<reference evidence="5 6" key="1">
    <citation type="journal article" date="2009" name="Nat. Genet.">
        <title>The genome of the cucumber, Cucumis sativus L.</title>
        <authorList>
            <person name="Huang S."/>
            <person name="Li R."/>
            <person name="Zhang Z."/>
            <person name="Li L."/>
            <person name="Gu X."/>
            <person name="Fan W."/>
            <person name="Lucas W.J."/>
            <person name="Wang X."/>
            <person name="Xie B."/>
            <person name="Ni P."/>
            <person name="Ren Y."/>
            <person name="Zhu H."/>
            <person name="Li J."/>
            <person name="Lin K."/>
            <person name="Jin W."/>
            <person name="Fei Z."/>
            <person name="Li G."/>
            <person name="Staub J."/>
            <person name="Kilian A."/>
            <person name="van der Vossen E.A."/>
            <person name="Wu Y."/>
            <person name="Guo J."/>
            <person name="He J."/>
            <person name="Jia Z."/>
            <person name="Ren Y."/>
            <person name="Tian G."/>
            <person name="Lu Y."/>
            <person name="Ruan J."/>
            <person name="Qian W."/>
            <person name="Wang M."/>
            <person name="Huang Q."/>
            <person name="Li B."/>
            <person name="Xuan Z."/>
            <person name="Cao J."/>
            <person name="Asan"/>
            <person name="Wu Z."/>
            <person name="Zhang J."/>
            <person name="Cai Q."/>
            <person name="Bai Y."/>
            <person name="Zhao B."/>
            <person name="Han Y."/>
            <person name="Li Y."/>
            <person name="Li X."/>
            <person name="Wang S."/>
            <person name="Shi Q."/>
            <person name="Liu S."/>
            <person name="Cho W.K."/>
            <person name="Kim J.Y."/>
            <person name="Xu Y."/>
            <person name="Heller-Uszynska K."/>
            <person name="Miao H."/>
            <person name="Cheng Z."/>
            <person name="Zhang S."/>
            <person name="Wu J."/>
            <person name="Yang Y."/>
            <person name="Kang H."/>
            <person name="Li M."/>
            <person name="Liang H."/>
            <person name="Ren X."/>
            <person name="Shi Z."/>
            <person name="Wen M."/>
            <person name="Jian M."/>
            <person name="Yang H."/>
            <person name="Zhang G."/>
            <person name="Yang Z."/>
            <person name="Chen R."/>
            <person name="Liu S."/>
            <person name="Li J."/>
            <person name="Ma L."/>
            <person name="Liu H."/>
            <person name="Zhou Y."/>
            <person name="Zhao J."/>
            <person name="Fang X."/>
            <person name="Li G."/>
            <person name="Fang L."/>
            <person name="Li Y."/>
            <person name="Liu D."/>
            <person name="Zheng H."/>
            <person name="Zhang Y."/>
            <person name="Qin N."/>
            <person name="Li Z."/>
            <person name="Yang G."/>
            <person name="Yang S."/>
            <person name="Bolund L."/>
            <person name="Kristiansen K."/>
            <person name="Zheng H."/>
            <person name="Li S."/>
            <person name="Zhang X."/>
            <person name="Yang H."/>
            <person name="Wang J."/>
            <person name="Sun R."/>
            <person name="Zhang B."/>
            <person name="Jiang S."/>
            <person name="Wang J."/>
            <person name="Du Y."/>
            <person name="Li S."/>
        </authorList>
    </citation>
    <scope>NUCLEOTIDE SEQUENCE [LARGE SCALE GENOMIC DNA]</scope>
    <source>
        <strain evidence="6">cv. 9930</strain>
    </source>
</reference>